<comment type="caution">
    <text evidence="1">The sequence shown here is derived from an EMBL/GenBank/DDBJ whole genome shotgun (WGS) entry which is preliminary data.</text>
</comment>
<dbReference type="AlphaFoldDB" id="A0A4U5NIL4"/>
<sequence length="69" mass="7988">MLFTFDLSLRDARFVRHPTSATPQALLLATKRQWIEAGSLREGSFGFKLVHVNRLFIHNFIAFCRTIHS</sequence>
<evidence type="ECO:0000313" key="1">
    <source>
        <dbReference type="EMBL" id="TKR83007.1"/>
    </source>
</evidence>
<protein>
    <submittedName>
        <fullName evidence="1">Uncharacterized protein</fullName>
    </submittedName>
</protein>
<evidence type="ECO:0000313" key="2">
    <source>
        <dbReference type="Proteomes" id="UP000298663"/>
    </source>
</evidence>
<accession>A0A4U5NIL4</accession>
<reference evidence="1 2" key="2">
    <citation type="journal article" date="2019" name="G3 (Bethesda)">
        <title>Hybrid Assembly of the Genome of the Entomopathogenic Nematode Steinernema carpocapsae Identifies the X-Chromosome.</title>
        <authorList>
            <person name="Serra L."/>
            <person name="Macchietto M."/>
            <person name="Macias-Munoz A."/>
            <person name="McGill C.J."/>
            <person name="Rodriguez I.M."/>
            <person name="Rodriguez B."/>
            <person name="Murad R."/>
            <person name="Mortazavi A."/>
        </authorList>
    </citation>
    <scope>NUCLEOTIDE SEQUENCE [LARGE SCALE GENOMIC DNA]</scope>
    <source>
        <strain evidence="1 2">ALL</strain>
    </source>
</reference>
<gene>
    <name evidence="1" type="ORF">L596_016664</name>
</gene>
<organism evidence="1 2">
    <name type="scientific">Steinernema carpocapsae</name>
    <name type="common">Entomopathogenic nematode</name>
    <dbReference type="NCBI Taxonomy" id="34508"/>
    <lineage>
        <taxon>Eukaryota</taxon>
        <taxon>Metazoa</taxon>
        <taxon>Ecdysozoa</taxon>
        <taxon>Nematoda</taxon>
        <taxon>Chromadorea</taxon>
        <taxon>Rhabditida</taxon>
        <taxon>Tylenchina</taxon>
        <taxon>Panagrolaimomorpha</taxon>
        <taxon>Strongyloidoidea</taxon>
        <taxon>Steinernematidae</taxon>
        <taxon>Steinernema</taxon>
    </lineage>
</organism>
<proteinExistence type="predicted"/>
<keyword evidence="2" id="KW-1185">Reference proteome</keyword>
<reference evidence="1 2" key="1">
    <citation type="journal article" date="2015" name="Genome Biol.">
        <title>Comparative genomics of Steinernema reveals deeply conserved gene regulatory networks.</title>
        <authorList>
            <person name="Dillman A.R."/>
            <person name="Macchietto M."/>
            <person name="Porter C.F."/>
            <person name="Rogers A."/>
            <person name="Williams B."/>
            <person name="Antoshechkin I."/>
            <person name="Lee M.M."/>
            <person name="Goodwin Z."/>
            <person name="Lu X."/>
            <person name="Lewis E.E."/>
            <person name="Goodrich-Blair H."/>
            <person name="Stock S.P."/>
            <person name="Adams B.J."/>
            <person name="Sternberg P.W."/>
            <person name="Mortazavi A."/>
        </authorList>
    </citation>
    <scope>NUCLEOTIDE SEQUENCE [LARGE SCALE GENOMIC DNA]</scope>
    <source>
        <strain evidence="1 2">ALL</strain>
    </source>
</reference>
<name>A0A4U5NIL4_STECR</name>
<dbReference type="EMBL" id="AZBU02000004">
    <property type="protein sequence ID" value="TKR83007.1"/>
    <property type="molecule type" value="Genomic_DNA"/>
</dbReference>
<dbReference type="Proteomes" id="UP000298663">
    <property type="component" value="Unassembled WGS sequence"/>
</dbReference>